<dbReference type="Gene3D" id="3.30.1490.300">
    <property type="match status" value="1"/>
</dbReference>
<dbReference type="InterPro" id="IPR005883">
    <property type="entry name" value="PilM"/>
</dbReference>
<dbReference type="Proteomes" id="UP000192731">
    <property type="component" value="Unassembled WGS sequence"/>
</dbReference>
<dbReference type="EMBL" id="FWWT01000022">
    <property type="protein sequence ID" value="SMB94742.1"/>
    <property type="molecule type" value="Genomic_DNA"/>
</dbReference>
<proteinExistence type="predicted"/>
<keyword evidence="2" id="KW-1185">Reference proteome</keyword>
<evidence type="ECO:0008006" key="3">
    <source>
        <dbReference type="Google" id="ProtNLM"/>
    </source>
</evidence>
<gene>
    <name evidence="1" type="ORF">SAMN00017405_0265</name>
</gene>
<dbReference type="STRING" id="656914.SAMN00017405_0265"/>
<evidence type="ECO:0000313" key="1">
    <source>
        <dbReference type="EMBL" id="SMB94742.1"/>
    </source>
</evidence>
<dbReference type="InterPro" id="IPR043129">
    <property type="entry name" value="ATPase_NBD"/>
</dbReference>
<name>A0A1W1VN00_DESTI</name>
<protein>
    <recommendedName>
        <fullName evidence="3">Type IV pilus assembly protein PilM</fullName>
    </recommendedName>
</protein>
<reference evidence="1 2" key="1">
    <citation type="submission" date="2017-04" db="EMBL/GenBank/DDBJ databases">
        <authorList>
            <person name="Afonso C.L."/>
            <person name="Miller P.J."/>
            <person name="Scott M.A."/>
            <person name="Spackman E."/>
            <person name="Goraichik I."/>
            <person name="Dimitrov K.M."/>
            <person name="Suarez D.L."/>
            <person name="Swayne D.E."/>
        </authorList>
    </citation>
    <scope>NUCLEOTIDE SEQUENCE [LARGE SCALE GENOMIC DNA]</scope>
    <source>
        <strain evidence="1 2">DSM 11270</strain>
    </source>
</reference>
<dbReference type="OrthoDB" id="9765023at2"/>
<dbReference type="SUPFAM" id="SSF53067">
    <property type="entry name" value="Actin-like ATPase domain"/>
    <property type="match status" value="1"/>
</dbReference>
<organism evidence="1 2">
    <name type="scientific">Desulfonispora thiosulfatigenes DSM 11270</name>
    <dbReference type="NCBI Taxonomy" id="656914"/>
    <lineage>
        <taxon>Bacteria</taxon>
        <taxon>Bacillati</taxon>
        <taxon>Bacillota</taxon>
        <taxon>Clostridia</taxon>
        <taxon>Eubacteriales</taxon>
        <taxon>Peptococcaceae</taxon>
        <taxon>Desulfonispora</taxon>
    </lineage>
</organism>
<accession>A0A1W1VN00</accession>
<dbReference type="RefSeq" id="WP_159446330.1">
    <property type="nucleotide sequence ID" value="NZ_FWWT01000022.1"/>
</dbReference>
<sequence length="286" mass="33545">MFFNRKRLALHIEENKLHIIIYALVKGSYQIEKTQTINYDRQELLDFVGQNQLQKAKVQIVLGGKDVITRSITIPSMPTEEIIKTLRWEIIKYIPLNLEDLIYDYQIVNKDNNQKQEIIQILLVAIKKHIIEQHCDFIANVGLVPYIVDTEGTIFKYIFKYLKSKKEKNACLIFLNNQRGIFSFIVNKKVFFVHNFEIKTEMTKEIVNEYEGVLTFLKNQFNLEDIHRIYLFGNQANDHICDLFEKELKLHISRGELSIDKRIILPNVEESKGLPLFSLGLLLRGS</sequence>
<dbReference type="Pfam" id="PF11104">
    <property type="entry name" value="PilM_2"/>
    <property type="match status" value="1"/>
</dbReference>
<dbReference type="AlphaFoldDB" id="A0A1W1VN00"/>
<evidence type="ECO:0000313" key="2">
    <source>
        <dbReference type="Proteomes" id="UP000192731"/>
    </source>
</evidence>